<proteinExistence type="predicted"/>
<feature type="modified residue" description="4-aspartylphosphate" evidence="3">
    <location>
        <position position="52"/>
    </location>
</feature>
<dbReference type="Gene3D" id="3.40.50.2300">
    <property type="match status" value="1"/>
</dbReference>
<dbReference type="Pfam" id="PF13185">
    <property type="entry name" value="GAF_2"/>
    <property type="match status" value="2"/>
</dbReference>
<feature type="domain" description="PAC" evidence="6">
    <location>
        <begin position="425"/>
        <end position="479"/>
    </location>
</feature>
<evidence type="ECO:0000259" key="8">
    <source>
        <dbReference type="PROSITE" id="PS50887"/>
    </source>
</evidence>
<dbReference type="SMART" id="SM00448">
    <property type="entry name" value="REC"/>
    <property type="match status" value="1"/>
</dbReference>
<dbReference type="SUPFAM" id="SSF55073">
    <property type="entry name" value="Nucleotide cyclase"/>
    <property type="match status" value="1"/>
</dbReference>
<sequence length="1217" mass="134543">MAKILVVDDLPANRALVVTLIGHSGHQALEAADGAEALALVRAERPDLVISDILMPTMDGYEFVRQLRADHHLAATQVIFYSAHYREQEARNLALACGVTQVLVKPCEPQDILAAIEQALTQIAPRPSVALEHGFQTRHLQLVTDKLTGNVAELEAMNRRLAALTDLNLQLASERDPQVLLANVCRGARELVGAQYAVLCVVRKHSGSAITCTSGIDPARTGPQDRPLDLPVVSHGLLGQLRADRRSERVTNPGGNPSVIGLPAGYPPLHTGLIAPVTSLSFSYGWICLANKEGAEEFSADDEKVLAILGAQVGRIYENGSLYIEVQKHAEQLQVEVFERQRAMDELRASKVSLRRAQALAKITHVISGRDGSFESWQDTLPDILGLPADAVPRSVREWLELVHPHDRGTFRHHALQAAREKVRVDFTYRVLNPAGGLQYLRQVMEPLEDETGRGEVDRWFNTIQDVTKEKRAEEELHESDRRFNTMLDKVEMISLMLDCEGQITYCNDYLLRLTGWEREEVFGRNWFELFVPPETAHVRDVFADLLADRPSAWHYDNEILTRSGERRLVHWNNTVLRSVGGQVTGVASLGEDITERRVAERKIKRLNRVYAMLSGINTLIVRVRQRDELFREACRIAVDHGHFRIAWIGRVDRAERRVVPVGVSGAEADFVQNIHDRLGLFEVPTPGESLASAVVRSGRPVLCDDITGDPRVMLREQLQARGVASIAVLPILVAGEVVAVVALLADEVGFFDAAEMKLLTELASDIGFALDHLDKEDRLSYLAYYDETTGLPNRTLFLERSSQHLRPREGGRAMLGVALMDISRFRNVNDTLGRRGGDELLTQVARRLQRAAGDHFDVARIGINSFGIAVTEARDAGAVALAVDHLMRACFDAPFALGGTELRMAAKAGVAMYPLDGGDAETLLRNAEAATNKAKASADSLLFYTSEMNTRVAETLSLEGRLREALELGQFVLHYQPKQHLASGALAGAEALIRWNDPRQGLVPPGQFIPILEETGLIYDVGRWALRQALADNLRWRQAGLAPLRVAVNVSILQLRHRGFIDEVRNAVAHDTAAARGLELEITESMVMDDVERSTQSLHALREMGITIAIDDFGTGFSSLSYLARLPVDTLKIDRSFTMNMASGPQGLSLVSTIVNLGHALRLKVVAEGVETEDQRRRLAQLGCDEIQGYLLSQPLPASVFEQRFLRAAVSESVPQ</sequence>
<dbReference type="InterPro" id="IPR035965">
    <property type="entry name" value="PAS-like_dom_sf"/>
</dbReference>
<dbReference type="AlphaFoldDB" id="A0A235EIM3"/>
<keyword evidence="2" id="KW-0418">Kinase</keyword>
<dbReference type="FunFam" id="3.20.20.450:FF:000001">
    <property type="entry name" value="Cyclic di-GMP phosphodiesterase yahA"/>
    <property type="match status" value="1"/>
</dbReference>
<dbReference type="PROSITE" id="PS50883">
    <property type="entry name" value="EAL"/>
    <property type="match status" value="1"/>
</dbReference>
<dbReference type="PROSITE" id="PS50112">
    <property type="entry name" value="PAS"/>
    <property type="match status" value="1"/>
</dbReference>
<keyword evidence="3" id="KW-0597">Phosphoprotein</keyword>
<dbReference type="Pfam" id="PF00990">
    <property type="entry name" value="GGDEF"/>
    <property type="match status" value="1"/>
</dbReference>
<dbReference type="SMART" id="SM00052">
    <property type="entry name" value="EAL"/>
    <property type="match status" value="1"/>
</dbReference>
<dbReference type="GO" id="GO:0016301">
    <property type="term" value="F:kinase activity"/>
    <property type="evidence" value="ECO:0007669"/>
    <property type="project" value="UniProtKB-KW"/>
</dbReference>
<evidence type="ECO:0000259" key="6">
    <source>
        <dbReference type="PROSITE" id="PS50113"/>
    </source>
</evidence>
<dbReference type="InterPro" id="IPR013767">
    <property type="entry name" value="PAS_fold"/>
</dbReference>
<dbReference type="CDD" id="cd01948">
    <property type="entry name" value="EAL"/>
    <property type="match status" value="1"/>
</dbReference>
<name>A0A235EIM3_9BURK</name>
<evidence type="ECO:0000256" key="1">
    <source>
        <dbReference type="ARBA" id="ARBA00022679"/>
    </source>
</evidence>
<dbReference type="Pfam" id="PF00989">
    <property type="entry name" value="PAS"/>
    <property type="match status" value="1"/>
</dbReference>
<dbReference type="InterPro" id="IPR052155">
    <property type="entry name" value="Biofilm_reg_signaling"/>
</dbReference>
<dbReference type="InterPro" id="IPR000014">
    <property type="entry name" value="PAS"/>
</dbReference>
<dbReference type="SUPFAM" id="SSF52172">
    <property type="entry name" value="CheY-like"/>
    <property type="match status" value="1"/>
</dbReference>
<dbReference type="Proteomes" id="UP000215441">
    <property type="component" value="Unassembled WGS sequence"/>
</dbReference>
<dbReference type="InterPro" id="IPR001789">
    <property type="entry name" value="Sig_transdc_resp-reg_receiver"/>
</dbReference>
<dbReference type="SUPFAM" id="SSF55781">
    <property type="entry name" value="GAF domain-like"/>
    <property type="match status" value="2"/>
</dbReference>
<dbReference type="Gene3D" id="3.30.450.20">
    <property type="entry name" value="PAS domain"/>
    <property type="match status" value="2"/>
</dbReference>
<dbReference type="Pfam" id="PF08447">
    <property type="entry name" value="PAS_3"/>
    <property type="match status" value="1"/>
</dbReference>
<dbReference type="SMART" id="SM00267">
    <property type="entry name" value="GGDEF"/>
    <property type="match status" value="1"/>
</dbReference>
<accession>A0A235EIM3</accession>
<dbReference type="Gene3D" id="3.30.450.40">
    <property type="match status" value="2"/>
</dbReference>
<feature type="domain" description="PAS" evidence="5">
    <location>
        <begin position="480"/>
        <end position="550"/>
    </location>
</feature>
<feature type="domain" description="PAC" evidence="6">
    <location>
        <begin position="554"/>
        <end position="606"/>
    </location>
</feature>
<dbReference type="InterPro" id="IPR000160">
    <property type="entry name" value="GGDEF_dom"/>
</dbReference>
<organism evidence="9 10">
    <name type="scientific">Acidovorax kalamii</name>
    <dbReference type="NCBI Taxonomy" id="2004485"/>
    <lineage>
        <taxon>Bacteria</taxon>
        <taxon>Pseudomonadati</taxon>
        <taxon>Pseudomonadota</taxon>
        <taxon>Betaproteobacteria</taxon>
        <taxon>Burkholderiales</taxon>
        <taxon>Comamonadaceae</taxon>
        <taxon>Acidovorax</taxon>
    </lineage>
</organism>
<dbReference type="PROSITE" id="PS50887">
    <property type="entry name" value="GGDEF"/>
    <property type="match status" value="1"/>
</dbReference>
<dbReference type="InterPro" id="IPR011006">
    <property type="entry name" value="CheY-like_superfamily"/>
</dbReference>
<dbReference type="InterPro" id="IPR013655">
    <property type="entry name" value="PAS_fold_3"/>
</dbReference>
<dbReference type="CDD" id="cd01949">
    <property type="entry name" value="GGDEF"/>
    <property type="match status" value="1"/>
</dbReference>
<keyword evidence="1" id="KW-0808">Transferase</keyword>
<dbReference type="GO" id="GO:0006355">
    <property type="term" value="P:regulation of DNA-templated transcription"/>
    <property type="evidence" value="ECO:0007669"/>
    <property type="project" value="InterPro"/>
</dbReference>
<dbReference type="InterPro" id="IPR003018">
    <property type="entry name" value="GAF"/>
</dbReference>
<dbReference type="PANTHER" id="PTHR44757">
    <property type="entry name" value="DIGUANYLATE CYCLASE DGCP"/>
    <property type="match status" value="1"/>
</dbReference>
<feature type="domain" description="GGDEF" evidence="8">
    <location>
        <begin position="814"/>
        <end position="948"/>
    </location>
</feature>
<dbReference type="CDD" id="cd00130">
    <property type="entry name" value="PAS"/>
    <property type="match status" value="1"/>
</dbReference>
<dbReference type="RefSeq" id="WP_094291115.1">
    <property type="nucleotide sequence ID" value="NZ_NOIG01000011.1"/>
</dbReference>
<keyword evidence="10" id="KW-1185">Reference proteome</keyword>
<reference evidence="9 10" key="1">
    <citation type="submission" date="2017-07" db="EMBL/GenBank/DDBJ databases">
        <title>Acidovorax KNDSW TSA 6 genome sequence and assembly.</title>
        <authorList>
            <person name="Mayilraj S."/>
        </authorList>
    </citation>
    <scope>NUCLEOTIDE SEQUENCE [LARGE SCALE GENOMIC DNA]</scope>
    <source>
        <strain evidence="9 10">KNDSW-TSA6</strain>
    </source>
</reference>
<dbReference type="NCBIfam" id="TIGR00254">
    <property type="entry name" value="GGDEF"/>
    <property type="match status" value="1"/>
</dbReference>
<dbReference type="InterPro" id="IPR000700">
    <property type="entry name" value="PAS-assoc_C"/>
</dbReference>
<dbReference type="SMART" id="SM00091">
    <property type="entry name" value="PAS"/>
    <property type="match status" value="2"/>
</dbReference>
<evidence type="ECO:0000259" key="5">
    <source>
        <dbReference type="PROSITE" id="PS50112"/>
    </source>
</evidence>
<dbReference type="InterPro" id="IPR029016">
    <property type="entry name" value="GAF-like_dom_sf"/>
</dbReference>
<evidence type="ECO:0000256" key="2">
    <source>
        <dbReference type="ARBA" id="ARBA00022777"/>
    </source>
</evidence>
<comment type="caution">
    <text evidence="9">The sequence shown here is derived from an EMBL/GenBank/DDBJ whole genome shotgun (WGS) entry which is preliminary data.</text>
</comment>
<feature type="domain" description="EAL" evidence="7">
    <location>
        <begin position="956"/>
        <end position="1210"/>
    </location>
</feature>
<protein>
    <submittedName>
        <fullName evidence="9">Diguanylate cyclase</fullName>
    </submittedName>
</protein>
<dbReference type="NCBIfam" id="TIGR00229">
    <property type="entry name" value="sensory_box"/>
    <property type="match status" value="1"/>
</dbReference>
<dbReference type="Pfam" id="PF00072">
    <property type="entry name" value="Response_reg"/>
    <property type="match status" value="1"/>
</dbReference>
<dbReference type="SMART" id="SM00065">
    <property type="entry name" value="GAF"/>
    <property type="match status" value="2"/>
</dbReference>
<evidence type="ECO:0000256" key="3">
    <source>
        <dbReference type="PROSITE-ProRule" id="PRU00169"/>
    </source>
</evidence>
<dbReference type="SUPFAM" id="SSF141868">
    <property type="entry name" value="EAL domain-like"/>
    <property type="match status" value="1"/>
</dbReference>
<feature type="domain" description="Response regulatory" evidence="4">
    <location>
        <begin position="3"/>
        <end position="120"/>
    </location>
</feature>
<evidence type="ECO:0000259" key="7">
    <source>
        <dbReference type="PROSITE" id="PS50883"/>
    </source>
</evidence>
<gene>
    <name evidence="9" type="ORF">CBY09_19015</name>
</gene>
<dbReference type="EMBL" id="NOIG01000011">
    <property type="protein sequence ID" value="OYD48898.1"/>
    <property type="molecule type" value="Genomic_DNA"/>
</dbReference>
<dbReference type="SMART" id="SM00086">
    <property type="entry name" value="PAC"/>
    <property type="match status" value="2"/>
</dbReference>
<dbReference type="PROSITE" id="PS50113">
    <property type="entry name" value="PAC"/>
    <property type="match status" value="2"/>
</dbReference>
<dbReference type="Pfam" id="PF00563">
    <property type="entry name" value="EAL"/>
    <property type="match status" value="1"/>
</dbReference>
<dbReference type="PANTHER" id="PTHR44757:SF2">
    <property type="entry name" value="BIOFILM ARCHITECTURE MAINTENANCE PROTEIN MBAA"/>
    <property type="match status" value="1"/>
</dbReference>
<dbReference type="InterPro" id="IPR035919">
    <property type="entry name" value="EAL_sf"/>
</dbReference>
<dbReference type="InterPro" id="IPR043128">
    <property type="entry name" value="Rev_trsase/Diguanyl_cyclase"/>
</dbReference>
<evidence type="ECO:0000313" key="9">
    <source>
        <dbReference type="EMBL" id="OYD48898.1"/>
    </source>
</evidence>
<evidence type="ECO:0000313" key="10">
    <source>
        <dbReference type="Proteomes" id="UP000215441"/>
    </source>
</evidence>
<dbReference type="OrthoDB" id="9813903at2"/>
<dbReference type="PROSITE" id="PS50110">
    <property type="entry name" value="RESPONSE_REGULATORY"/>
    <property type="match status" value="1"/>
</dbReference>
<dbReference type="Gene3D" id="3.30.70.270">
    <property type="match status" value="1"/>
</dbReference>
<dbReference type="InterPro" id="IPR001633">
    <property type="entry name" value="EAL_dom"/>
</dbReference>
<dbReference type="InterPro" id="IPR001610">
    <property type="entry name" value="PAC"/>
</dbReference>
<dbReference type="SUPFAM" id="SSF55785">
    <property type="entry name" value="PYP-like sensor domain (PAS domain)"/>
    <property type="match status" value="2"/>
</dbReference>
<dbReference type="Gene3D" id="3.20.20.450">
    <property type="entry name" value="EAL domain"/>
    <property type="match status" value="1"/>
</dbReference>
<evidence type="ECO:0000259" key="4">
    <source>
        <dbReference type="PROSITE" id="PS50110"/>
    </source>
</evidence>
<dbReference type="GO" id="GO:0000160">
    <property type="term" value="P:phosphorelay signal transduction system"/>
    <property type="evidence" value="ECO:0007669"/>
    <property type="project" value="InterPro"/>
</dbReference>
<dbReference type="InterPro" id="IPR029787">
    <property type="entry name" value="Nucleotide_cyclase"/>
</dbReference>